<organism evidence="6 7">
    <name type="scientific">Aspergillus pseudodeflectus</name>
    <dbReference type="NCBI Taxonomy" id="176178"/>
    <lineage>
        <taxon>Eukaryota</taxon>
        <taxon>Fungi</taxon>
        <taxon>Dikarya</taxon>
        <taxon>Ascomycota</taxon>
        <taxon>Pezizomycotina</taxon>
        <taxon>Eurotiomycetes</taxon>
        <taxon>Eurotiomycetidae</taxon>
        <taxon>Eurotiales</taxon>
        <taxon>Aspergillaceae</taxon>
        <taxon>Aspergillus</taxon>
        <taxon>Aspergillus subgen. Nidulantes</taxon>
    </lineage>
</organism>
<dbReference type="InterPro" id="IPR016161">
    <property type="entry name" value="Ald_DH/histidinol_DH"/>
</dbReference>
<proteinExistence type="inferred from homology"/>
<keyword evidence="7" id="KW-1185">Reference proteome</keyword>
<feature type="region of interest" description="Disordered" evidence="3">
    <location>
        <begin position="229"/>
        <end position="254"/>
    </location>
</feature>
<dbReference type="PANTHER" id="PTHR43720">
    <property type="entry name" value="2-AMINOMUCONIC SEMIALDEHYDE DEHYDROGENASE"/>
    <property type="match status" value="1"/>
</dbReference>
<feature type="domain" description="Aldehyde dehydrogenase" evidence="5">
    <location>
        <begin position="309"/>
        <end position="541"/>
    </location>
</feature>
<feature type="transmembrane region" description="Helical" evidence="4">
    <location>
        <begin position="39"/>
        <end position="60"/>
    </location>
</feature>
<evidence type="ECO:0000256" key="3">
    <source>
        <dbReference type="SAM" id="MobiDB-lite"/>
    </source>
</evidence>
<evidence type="ECO:0000313" key="6">
    <source>
        <dbReference type="EMBL" id="KAL2855618.1"/>
    </source>
</evidence>
<comment type="similarity">
    <text evidence="1">Belongs to the aldehyde dehydrogenase family.</text>
</comment>
<dbReference type="Gene3D" id="3.40.309.10">
    <property type="entry name" value="Aldehyde Dehydrogenase, Chain A, domain 2"/>
    <property type="match status" value="1"/>
</dbReference>
<comment type="caution">
    <text evidence="6">The sequence shown here is derived from an EMBL/GenBank/DDBJ whole genome shotgun (WGS) entry which is preliminary data.</text>
</comment>
<evidence type="ECO:0000256" key="1">
    <source>
        <dbReference type="ARBA" id="ARBA00009986"/>
    </source>
</evidence>
<evidence type="ECO:0000256" key="2">
    <source>
        <dbReference type="ARBA" id="ARBA00023027"/>
    </source>
</evidence>
<name>A0ABR4KTL0_9EURO</name>
<dbReference type="InterPro" id="IPR036259">
    <property type="entry name" value="MFS_trans_sf"/>
</dbReference>
<dbReference type="Proteomes" id="UP001610444">
    <property type="component" value="Unassembled WGS sequence"/>
</dbReference>
<dbReference type="EMBL" id="JBFXLR010000009">
    <property type="protein sequence ID" value="KAL2855618.1"/>
    <property type="molecule type" value="Genomic_DNA"/>
</dbReference>
<protein>
    <submittedName>
        <fullName evidence="6">Aldehyde/histidinol dehydrogenase</fullName>
    </submittedName>
</protein>
<dbReference type="Gene3D" id="1.20.1250.20">
    <property type="entry name" value="MFS general substrate transporter like domains"/>
    <property type="match status" value="1"/>
</dbReference>
<dbReference type="RefSeq" id="XP_070902025.1">
    <property type="nucleotide sequence ID" value="XM_071044828.1"/>
</dbReference>
<gene>
    <name evidence="6" type="ORF">BJX68DRAFT_263975</name>
</gene>
<dbReference type="Gene3D" id="3.40.605.10">
    <property type="entry name" value="Aldehyde Dehydrogenase, Chain A, domain 1"/>
    <property type="match status" value="1"/>
</dbReference>
<dbReference type="GeneID" id="98159992"/>
<dbReference type="InterPro" id="IPR016162">
    <property type="entry name" value="Ald_DH_N"/>
</dbReference>
<reference evidence="6 7" key="1">
    <citation type="submission" date="2024-07" db="EMBL/GenBank/DDBJ databases">
        <title>Section-level genome sequencing and comparative genomics of Aspergillus sections Usti and Cavernicolus.</title>
        <authorList>
            <consortium name="Lawrence Berkeley National Laboratory"/>
            <person name="Nybo J.L."/>
            <person name="Vesth T.C."/>
            <person name="Theobald S."/>
            <person name="Frisvad J.C."/>
            <person name="Larsen T.O."/>
            <person name="Kjaerboelling I."/>
            <person name="Rothschild-Mancinelli K."/>
            <person name="Lyhne E.K."/>
            <person name="Kogle M.E."/>
            <person name="Barry K."/>
            <person name="Clum A."/>
            <person name="Na H."/>
            <person name="Ledsgaard L."/>
            <person name="Lin J."/>
            <person name="Lipzen A."/>
            <person name="Kuo A."/>
            <person name="Riley R."/>
            <person name="Mondo S."/>
            <person name="LaButti K."/>
            <person name="Haridas S."/>
            <person name="Pangalinan J."/>
            <person name="Salamov A.A."/>
            <person name="Simmons B.A."/>
            <person name="Magnuson J.K."/>
            <person name="Chen J."/>
            <person name="Drula E."/>
            <person name="Henrissat B."/>
            <person name="Wiebenga A."/>
            <person name="Lubbers R.J."/>
            <person name="Gomes A.C."/>
            <person name="Macurrencykelacurrency M.R."/>
            <person name="Stajich J."/>
            <person name="Grigoriev I.V."/>
            <person name="Mortensen U.H."/>
            <person name="De vries R.P."/>
            <person name="Baker S.E."/>
            <person name="Andersen M.R."/>
        </authorList>
    </citation>
    <scope>NUCLEOTIDE SEQUENCE [LARGE SCALE GENOMIC DNA]</scope>
    <source>
        <strain evidence="6 7">CBS 756.74</strain>
    </source>
</reference>
<dbReference type="PANTHER" id="PTHR43720:SF2">
    <property type="entry name" value="2-AMINOMUCONIC SEMIALDEHYDE DEHYDROGENASE"/>
    <property type="match status" value="1"/>
</dbReference>
<evidence type="ECO:0000313" key="7">
    <source>
        <dbReference type="Proteomes" id="UP001610444"/>
    </source>
</evidence>
<keyword evidence="2" id="KW-0520">NAD</keyword>
<sequence>MAATRLPPDAEARLPPATIGGIALPIGMFAFAWTNSPSIHWGVSIILTAPFGFGCVLVILPIMNYLIDSYTIYAASVLAAAATLRSIIGAVFPLFTAQMYHALGIHWASSVPAFLTLVCAPFPVFMWRYGAAVRSKYQTWSRVRVAELLAVRLERTAGVVNQHVKPAQGRGRREDELLHACCTSNVWLYKVRLVGAVARLDLLYGRAGRPDIGWGVCCQIRADDDMGREKGSKFNGSAAGIGRGTGDDDHPGGRHDYGSAQVHVTPPSGAGVAQILFHVRERSLDLLADIVRVDAALFVSSALPGALEHVTNSARPAGLPPGVVNIFPGLGSVAGRALAEHGGVDKIAFTGSTATGQSVMKAAAGNLKNITPECGGKGPVIVFEDADLEQAVKWCHTGIMDNQGQVYVSTSRIYVHEKVYNAFMARFIEVTKENQELGGAFAKDVHQGSQVSKAQYDKILSYIEQGKAEGATLFHGGARANSRGYFIQSTVFGETNGKHGHNARGNLRPRRRGLKFPSEKVIRPNDTPYGLAAAVFAQNISDKASGIGTELGEYAIHAYTQAKAVRVNPGVQL</sequence>
<dbReference type="Pfam" id="PF00171">
    <property type="entry name" value="Aldedh"/>
    <property type="match status" value="1"/>
</dbReference>
<dbReference type="SUPFAM" id="SSF53720">
    <property type="entry name" value="ALDH-like"/>
    <property type="match status" value="1"/>
</dbReference>
<keyword evidence="4" id="KW-0812">Transmembrane</keyword>
<keyword evidence="4" id="KW-0472">Membrane</keyword>
<evidence type="ECO:0000259" key="5">
    <source>
        <dbReference type="Pfam" id="PF00171"/>
    </source>
</evidence>
<feature type="transmembrane region" description="Helical" evidence="4">
    <location>
        <begin position="107"/>
        <end position="127"/>
    </location>
</feature>
<feature type="compositionally biased region" description="Basic and acidic residues" evidence="3">
    <location>
        <begin position="245"/>
        <end position="254"/>
    </location>
</feature>
<accession>A0ABR4KTL0</accession>
<dbReference type="InterPro" id="IPR016163">
    <property type="entry name" value="Ald_DH_C"/>
</dbReference>
<dbReference type="SUPFAM" id="SSF103473">
    <property type="entry name" value="MFS general substrate transporter"/>
    <property type="match status" value="1"/>
</dbReference>
<evidence type="ECO:0000256" key="4">
    <source>
        <dbReference type="SAM" id="Phobius"/>
    </source>
</evidence>
<keyword evidence="4" id="KW-1133">Transmembrane helix</keyword>
<feature type="transmembrane region" description="Helical" evidence="4">
    <location>
        <begin position="12"/>
        <end position="33"/>
    </location>
</feature>
<feature type="transmembrane region" description="Helical" evidence="4">
    <location>
        <begin position="72"/>
        <end position="95"/>
    </location>
</feature>
<dbReference type="InterPro" id="IPR015590">
    <property type="entry name" value="Aldehyde_DH_dom"/>
</dbReference>